<feature type="compositionally biased region" description="Basic residues" evidence="1">
    <location>
        <begin position="8"/>
        <end position="23"/>
    </location>
</feature>
<accession>A0ABU7CFE0</accession>
<feature type="region of interest" description="Disordered" evidence="1">
    <location>
        <begin position="1"/>
        <end position="36"/>
    </location>
</feature>
<sequence length="83" mass="9231">MDSTKVSVHQRKGHIPPPLRRKQGREERAVGQTSQLPSEKALAFAEDLDHISWRLTPAMVQDVSATSGTRPNTTEDNLSKPEL</sequence>
<organism evidence="2 3">
    <name type="scientific">Ataeniobius toweri</name>
    <dbReference type="NCBI Taxonomy" id="208326"/>
    <lineage>
        <taxon>Eukaryota</taxon>
        <taxon>Metazoa</taxon>
        <taxon>Chordata</taxon>
        <taxon>Craniata</taxon>
        <taxon>Vertebrata</taxon>
        <taxon>Euteleostomi</taxon>
        <taxon>Actinopterygii</taxon>
        <taxon>Neopterygii</taxon>
        <taxon>Teleostei</taxon>
        <taxon>Neoteleostei</taxon>
        <taxon>Acanthomorphata</taxon>
        <taxon>Ovalentaria</taxon>
        <taxon>Atherinomorphae</taxon>
        <taxon>Cyprinodontiformes</taxon>
        <taxon>Goodeidae</taxon>
        <taxon>Ataeniobius</taxon>
    </lineage>
</organism>
<reference evidence="2 3" key="1">
    <citation type="submission" date="2021-07" db="EMBL/GenBank/DDBJ databases">
        <authorList>
            <person name="Palmer J.M."/>
        </authorList>
    </citation>
    <scope>NUCLEOTIDE SEQUENCE [LARGE SCALE GENOMIC DNA]</scope>
    <source>
        <strain evidence="2 3">AT_MEX2019</strain>
        <tissue evidence="2">Muscle</tissue>
    </source>
</reference>
<feature type="region of interest" description="Disordered" evidence="1">
    <location>
        <begin position="61"/>
        <end position="83"/>
    </location>
</feature>
<evidence type="ECO:0000256" key="1">
    <source>
        <dbReference type="SAM" id="MobiDB-lite"/>
    </source>
</evidence>
<gene>
    <name evidence="2" type="ORF">ATANTOWER_030225</name>
</gene>
<protein>
    <submittedName>
        <fullName evidence="2">Uncharacterized protein</fullName>
    </submittedName>
</protein>
<dbReference type="EMBL" id="JAHUTI010089317">
    <property type="protein sequence ID" value="MED6260851.1"/>
    <property type="molecule type" value="Genomic_DNA"/>
</dbReference>
<evidence type="ECO:0000313" key="3">
    <source>
        <dbReference type="Proteomes" id="UP001345963"/>
    </source>
</evidence>
<comment type="caution">
    <text evidence="2">The sequence shown here is derived from an EMBL/GenBank/DDBJ whole genome shotgun (WGS) entry which is preliminary data.</text>
</comment>
<proteinExistence type="predicted"/>
<name>A0ABU7CFE0_9TELE</name>
<keyword evidence="3" id="KW-1185">Reference proteome</keyword>
<evidence type="ECO:0000313" key="2">
    <source>
        <dbReference type="EMBL" id="MED6260851.1"/>
    </source>
</evidence>
<feature type="compositionally biased region" description="Polar residues" evidence="1">
    <location>
        <begin position="63"/>
        <end position="76"/>
    </location>
</feature>
<dbReference type="Proteomes" id="UP001345963">
    <property type="component" value="Unassembled WGS sequence"/>
</dbReference>